<dbReference type="InterPro" id="IPR050416">
    <property type="entry name" value="FAD-linked_Oxidoreductase"/>
</dbReference>
<dbReference type="PROSITE" id="PS51387">
    <property type="entry name" value="FAD_PCMH"/>
    <property type="match status" value="1"/>
</dbReference>
<dbReference type="RefSeq" id="WP_204956718.1">
    <property type="nucleotide sequence ID" value="NZ_JAFEUO010000001.1"/>
</dbReference>
<comment type="caution">
    <text evidence="7">The sequence shown here is derived from an EMBL/GenBank/DDBJ whole genome shotgun (WGS) entry which is preliminary data.</text>
</comment>
<dbReference type="Gene3D" id="3.30.465.10">
    <property type="match status" value="1"/>
</dbReference>
<comment type="similarity">
    <text evidence="2">Belongs to the oxygen-dependent FAD-linked oxidoreductase family.</text>
</comment>
<name>A0ABS2J474_9ACTN</name>
<dbReference type="InterPro" id="IPR006311">
    <property type="entry name" value="TAT_signal"/>
</dbReference>
<dbReference type="Gene3D" id="3.40.462.20">
    <property type="match status" value="1"/>
</dbReference>
<dbReference type="InterPro" id="IPR036318">
    <property type="entry name" value="FAD-bd_PCMH-like_sf"/>
</dbReference>
<dbReference type="PANTHER" id="PTHR42973:SF39">
    <property type="entry name" value="FAD-BINDING PCMH-TYPE DOMAIN-CONTAINING PROTEIN"/>
    <property type="match status" value="1"/>
</dbReference>
<accession>A0ABS2J474</accession>
<keyword evidence="3" id="KW-0285">Flavoprotein</keyword>
<dbReference type="Pfam" id="PF01565">
    <property type="entry name" value="FAD_binding_4"/>
    <property type="match status" value="1"/>
</dbReference>
<protein>
    <submittedName>
        <fullName evidence="7">FAD-binding oxidoreductase</fullName>
    </submittedName>
</protein>
<dbReference type="Pfam" id="PF08031">
    <property type="entry name" value="BBE"/>
    <property type="match status" value="1"/>
</dbReference>
<dbReference type="Proteomes" id="UP000809587">
    <property type="component" value="Unassembled WGS sequence"/>
</dbReference>
<comment type="cofactor">
    <cofactor evidence="1">
        <name>FAD</name>
        <dbReference type="ChEBI" id="CHEBI:57692"/>
    </cofactor>
</comment>
<reference evidence="7 8" key="1">
    <citation type="submission" date="2021-02" db="EMBL/GenBank/DDBJ databases">
        <authorList>
            <person name="Lee D.-H."/>
        </authorList>
    </citation>
    <scope>NUCLEOTIDE SEQUENCE [LARGE SCALE GENOMIC DNA]</scope>
    <source>
        <strain evidence="7 8">MMS20-R2-29</strain>
    </source>
</reference>
<dbReference type="InterPro" id="IPR006093">
    <property type="entry name" value="Oxy_OxRdtase_FAD_BS"/>
</dbReference>
<evidence type="ECO:0000256" key="1">
    <source>
        <dbReference type="ARBA" id="ARBA00001974"/>
    </source>
</evidence>
<feature type="domain" description="FAD-binding PCMH-type" evidence="6">
    <location>
        <begin position="63"/>
        <end position="243"/>
    </location>
</feature>
<dbReference type="InterPro" id="IPR016166">
    <property type="entry name" value="FAD-bd_PCMH"/>
</dbReference>
<dbReference type="SUPFAM" id="SSF56176">
    <property type="entry name" value="FAD-binding/transporter-associated domain-like"/>
    <property type="match status" value="1"/>
</dbReference>
<dbReference type="InterPro" id="IPR016169">
    <property type="entry name" value="FAD-bd_PCMH_sub2"/>
</dbReference>
<evidence type="ECO:0000313" key="7">
    <source>
        <dbReference type="EMBL" id="MBM7081365.1"/>
    </source>
</evidence>
<organism evidence="7 8">
    <name type="scientific">Micromonospora humidisoli</name>
    <dbReference type="NCBI Taxonomy" id="2807622"/>
    <lineage>
        <taxon>Bacteria</taxon>
        <taxon>Bacillati</taxon>
        <taxon>Actinomycetota</taxon>
        <taxon>Actinomycetes</taxon>
        <taxon>Micromonosporales</taxon>
        <taxon>Micromonosporaceae</taxon>
        <taxon>Micromonospora</taxon>
    </lineage>
</organism>
<evidence type="ECO:0000313" key="8">
    <source>
        <dbReference type="Proteomes" id="UP000809587"/>
    </source>
</evidence>
<proteinExistence type="inferred from homology"/>
<evidence type="ECO:0000256" key="4">
    <source>
        <dbReference type="ARBA" id="ARBA00022827"/>
    </source>
</evidence>
<keyword evidence="5" id="KW-0560">Oxidoreductase</keyword>
<dbReference type="PROSITE" id="PS00862">
    <property type="entry name" value="OX2_COVAL_FAD"/>
    <property type="match status" value="1"/>
</dbReference>
<dbReference type="InterPro" id="IPR006094">
    <property type="entry name" value="Oxid_FAD_bind_N"/>
</dbReference>
<dbReference type="PANTHER" id="PTHR42973">
    <property type="entry name" value="BINDING OXIDOREDUCTASE, PUTATIVE (AFU_ORTHOLOGUE AFUA_1G17690)-RELATED"/>
    <property type="match status" value="1"/>
</dbReference>
<keyword evidence="4" id="KW-0274">FAD</keyword>
<dbReference type="EMBL" id="JAFEUO010000001">
    <property type="protein sequence ID" value="MBM7081365.1"/>
    <property type="molecule type" value="Genomic_DNA"/>
</dbReference>
<dbReference type="InterPro" id="IPR012951">
    <property type="entry name" value="BBE"/>
</dbReference>
<sequence>MELTRRGVLGGSAVVGGAAAAAFVGVAPAVSARPAAGDGGTLLTVRPGDPQYADLVRGVNQRWVGRPGQVVVATSTPDVVRAVEQAARTGRRLSVRSGGHCFEDFVSDPAVEILLDLGGLDQIGFDPARRAFVVGAGARLEEVNRRLFAGWGVALPAGSCPSVGVGGHISGGGYGPLSRLFGLTVDHLYAVEVVVADRSGAARAVTATREADDPHRELWWAHTGGGGGNFGVVTRYWFRSPGTDTTDPRRLLPRPPAELLVNTVIWPWEAMDRAAFTRLLLNYSRWYVARNRPGLVENHLYSHLITFHRSGGAVVLNTQVSGQAPDPDGLLDDFLAAVGDGVGVAGQSTVRRRLPWLLGTQWSGFADRPVGRRIKGKSALHRTAFTPAQAAAIHRALTSTDYSHPGSGVLIAPYGGQVTAVAGSATASSHRDAALMLMYLSEWDDESEDATHIGFLRGCYRDVYAGTGGVPVRDRGTGGAYINYPDVDLRDPAWNRSGSSWQELYYGANYPRLQRVKSQWDPLRLFQHRLSVEPNR</sequence>
<dbReference type="PROSITE" id="PS51318">
    <property type="entry name" value="TAT"/>
    <property type="match status" value="1"/>
</dbReference>
<evidence type="ECO:0000256" key="2">
    <source>
        <dbReference type="ARBA" id="ARBA00005466"/>
    </source>
</evidence>
<evidence type="ECO:0000256" key="5">
    <source>
        <dbReference type="ARBA" id="ARBA00023002"/>
    </source>
</evidence>
<evidence type="ECO:0000259" key="6">
    <source>
        <dbReference type="PROSITE" id="PS51387"/>
    </source>
</evidence>
<keyword evidence="8" id="KW-1185">Reference proteome</keyword>
<gene>
    <name evidence="7" type="ORF">JQN84_02230</name>
</gene>
<evidence type="ECO:0000256" key="3">
    <source>
        <dbReference type="ARBA" id="ARBA00022630"/>
    </source>
</evidence>